<gene>
    <name evidence="1" type="ORF">NCTC13163_03068</name>
</gene>
<reference evidence="1 2" key="1">
    <citation type="submission" date="2018-06" db="EMBL/GenBank/DDBJ databases">
        <authorList>
            <consortium name="Pathogen Informatics"/>
            <person name="Doyle S."/>
        </authorList>
    </citation>
    <scope>NUCLEOTIDE SEQUENCE [LARGE SCALE GENOMIC DNA]</scope>
    <source>
        <strain evidence="1 2">NCTC13163</strain>
    </source>
</reference>
<name>A0A377FXS2_9BACL</name>
<dbReference type="STRING" id="1397694.GCA_000702585_00490"/>
<dbReference type="EMBL" id="UGGP01000001">
    <property type="protein sequence ID" value="STO09630.1"/>
    <property type="molecule type" value="Genomic_DNA"/>
</dbReference>
<proteinExistence type="predicted"/>
<evidence type="ECO:0000313" key="1">
    <source>
        <dbReference type="EMBL" id="STO09630.1"/>
    </source>
</evidence>
<dbReference type="AlphaFoldDB" id="A0A377FXS2"/>
<dbReference type="RefSeq" id="WP_024371062.1">
    <property type="nucleotide sequence ID" value="NZ_UGGP01000001.1"/>
</dbReference>
<sequence length="80" mass="8872">MDQQSSIFKASHGVMTEEVGVISGELELKTTCQEDGTLELAVTYVGAAEWYTLPGKDYKLHDVRDHAVVHQLLVNVLERA</sequence>
<evidence type="ECO:0000313" key="2">
    <source>
        <dbReference type="Proteomes" id="UP000254060"/>
    </source>
</evidence>
<dbReference type="OrthoDB" id="2895671at2"/>
<accession>A0A377FXS2</accession>
<organism evidence="1 2">
    <name type="scientific">Exiguobacterium aurantiacum</name>
    <dbReference type="NCBI Taxonomy" id="33987"/>
    <lineage>
        <taxon>Bacteria</taxon>
        <taxon>Bacillati</taxon>
        <taxon>Bacillota</taxon>
        <taxon>Bacilli</taxon>
        <taxon>Bacillales</taxon>
        <taxon>Bacillales Family XII. Incertae Sedis</taxon>
        <taxon>Exiguobacterium</taxon>
    </lineage>
</organism>
<protein>
    <submittedName>
        <fullName evidence="1">Uncharacterized protein</fullName>
    </submittedName>
</protein>
<dbReference type="Proteomes" id="UP000254060">
    <property type="component" value="Unassembled WGS sequence"/>
</dbReference>